<dbReference type="EMBL" id="RCZH01000005">
    <property type="protein sequence ID" value="TPG41700.1"/>
    <property type="molecule type" value="Genomic_DNA"/>
</dbReference>
<dbReference type="Proteomes" id="UP000319700">
    <property type="component" value="Unassembled WGS sequence"/>
</dbReference>
<evidence type="ECO:0000313" key="1">
    <source>
        <dbReference type="EMBL" id="TPG41700.1"/>
    </source>
</evidence>
<dbReference type="RefSeq" id="WP_140506212.1">
    <property type="nucleotide sequence ID" value="NZ_RCZH01000005.1"/>
</dbReference>
<dbReference type="AlphaFoldDB" id="A0A502EYN6"/>
<name>A0A502EYN6_9FLAO</name>
<dbReference type="OrthoDB" id="1362447at2"/>
<evidence type="ECO:0000313" key="2">
    <source>
        <dbReference type="Proteomes" id="UP000319700"/>
    </source>
</evidence>
<organism evidence="1 2">
    <name type="scientific">Flavobacterium pectinovorum</name>
    <dbReference type="NCBI Taxonomy" id="29533"/>
    <lineage>
        <taxon>Bacteria</taxon>
        <taxon>Pseudomonadati</taxon>
        <taxon>Bacteroidota</taxon>
        <taxon>Flavobacteriia</taxon>
        <taxon>Flavobacteriales</taxon>
        <taxon>Flavobacteriaceae</taxon>
        <taxon>Flavobacterium</taxon>
    </lineage>
</organism>
<keyword evidence="2" id="KW-1185">Reference proteome</keyword>
<proteinExistence type="predicted"/>
<comment type="caution">
    <text evidence="1">The sequence shown here is derived from an EMBL/GenBank/DDBJ whole genome shotgun (WGS) entry which is preliminary data.</text>
</comment>
<evidence type="ECO:0008006" key="3">
    <source>
        <dbReference type="Google" id="ProtNLM"/>
    </source>
</evidence>
<protein>
    <recommendedName>
        <fullName evidence="3">SUKH-4 immunity protein</fullName>
    </recommendedName>
</protein>
<reference evidence="1 2" key="1">
    <citation type="journal article" date="2019" name="Environ. Microbiol.">
        <title>Species interactions and distinct microbial communities in high Arctic permafrost affected cryosols are associated with the CH4 and CO2 gas fluxes.</title>
        <authorList>
            <person name="Altshuler I."/>
            <person name="Hamel J."/>
            <person name="Turney S."/>
            <person name="Magnuson E."/>
            <person name="Levesque R."/>
            <person name="Greer C."/>
            <person name="Whyte L.G."/>
        </authorList>
    </citation>
    <scope>NUCLEOTIDE SEQUENCE [LARGE SCALE GENOMIC DNA]</scope>
    <source>
        <strain evidence="1 2">42</strain>
    </source>
</reference>
<gene>
    <name evidence="1" type="ORF">EAH81_09475</name>
</gene>
<accession>A0A502EYN6</accession>
<sequence>MIFENQILNYFGPNLIKRDINFISSETLTTEEIAIITEIGLPNNILDFHFTNDISLLSPSEIVIGKVHSENNIILNLESRNITKNNLNYFLAKSLKHLFLQLYTYNHLWKNVIPNKHFGAYRENSNFKKYAKFLETQLLEIDPDLLKNDNAYFWGSLIEDIEFGIVG</sequence>